<dbReference type="AlphaFoldDB" id="A0A2T2XL56"/>
<dbReference type="InterPro" id="IPR009695">
    <property type="entry name" value="Diacylglyc_glucosyltr_N"/>
</dbReference>
<dbReference type="PANTHER" id="PTHR43025:SF3">
    <property type="entry name" value="MONOGALACTOSYLDIACYLGLYCEROL SYNTHASE 1, CHLOROPLASTIC"/>
    <property type="match status" value="1"/>
</dbReference>
<evidence type="ECO:0000256" key="1">
    <source>
        <dbReference type="ARBA" id="ARBA00006962"/>
    </source>
</evidence>
<name>A0A2T2XL56_9FIRM</name>
<dbReference type="SUPFAM" id="SSF53756">
    <property type="entry name" value="UDP-Glycosyltransferase/glycogen phosphorylase"/>
    <property type="match status" value="1"/>
</dbReference>
<dbReference type="Proteomes" id="UP000242972">
    <property type="component" value="Unassembled WGS sequence"/>
</dbReference>
<keyword evidence="3" id="KW-0808">Transferase</keyword>
<evidence type="ECO:0000313" key="6">
    <source>
        <dbReference type="Proteomes" id="UP000242972"/>
    </source>
</evidence>
<dbReference type="InterPro" id="IPR050519">
    <property type="entry name" value="Glycosyltransf_28_UgtP"/>
</dbReference>
<evidence type="ECO:0000313" key="5">
    <source>
        <dbReference type="EMBL" id="PSR35224.1"/>
    </source>
</evidence>
<dbReference type="GO" id="GO:0016758">
    <property type="term" value="F:hexosyltransferase activity"/>
    <property type="evidence" value="ECO:0007669"/>
    <property type="project" value="InterPro"/>
</dbReference>
<dbReference type="GO" id="GO:0016020">
    <property type="term" value="C:membrane"/>
    <property type="evidence" value="ECO:0007669"/>
    <property type="project" value="GOC"/>
</dbReference>
<dbReference type="GO" id="GO:0009247">
    <property type="term" value="P:glycolipid biosynthetic process"/>
    <property type="evidence" value="ECO:0007669"/>
    <property type="project" value="InterPro"/>
</dbReference>
<reference evidence="5 6" key="1">
    <citation type="journal article" date="2014" name="BMC Genomics">
        <title>Comparison of environmental and isolate Sulfobacillus genomes reveals diverse carbon, sulfur, nitrogen, and hydrogen metabolisms.</title>
        <authorList>
            <person name="Justice N.B."/>
            <person name="Norman A."/>
            <person name="Brown C.T."/>
            <person name="Singh A."/>
            <person name="Thomas B.C."/>
            <person name="Banfield J.F."/>
        </authorList>
    </citation>
    <scope>NUCLEOTIDE SEQUENCE [LARGE SCALE GENOMIC DNA]</scope>
    <source>
        <strain evidence="5">AMDSBA4</strain>
    </source>
</reference>
<accession>A0A2T2XL56</accession>
<evidence type="ECO:0000256" key="3">
    <source>
        <dbReference type="ARBA" id="ARBA00022679"/>
    </source>
</evidence>
<sequence length="351" mass="40153">MKLLIASLPIGTGHDIAAQAMAEAAYLDGWQVEFSHHLVAAARVETALYFFGLHYFGTSYGRLFRWSDRTTFNWRQHRMHWRQIGRRILPDVFDEYRPDVVIATHPFALNAWGAVRETHPNLRVVGVLTDLSVHRFWYEPMADAYTVWLPEQVEDLNRFGVASDHVFMTGIPIRASFQETVPPLPIYDRGPIILLGGGLGMGPYTRILRQLATLDWPVVAVCGHNEKLRWKLSEYRWPETVTIAGYVENMPIFLRHAQLVVGKPGGVTAAEVAQSHVPWIVTHWIPGQEEINRDRLLQHHLAVRGDTELTDKVRNLLKNDAPMRQLMLASQEKWARPLAAQDIIRHLKTLC</sequence>
<comment type="caution">
    <text evidence="5">The sequence shown here is derived from an EMBL/GenBank/DDBJ whole genome shotgun (WGS) entry which is preliminary data.</text>
</comment>
<dbReference type="Pfam" id="PF06925">
    <property type="entry name" value="MGDG_synth"/>
    <property type="match status" value="1"/>
</dbReference>
<feature type="domain" description="Diacylglycerol glucosyltransferase N-terminal" evidence="4">
    <location>
        <begin position="14"/>
        <end position="173"/>
    </location>
</feature>
<proteinExistence type="inferred from homology"/>
<dbReference type="Gene3D" id="3.40.50.2000">
    <property type="entry name" value="Glycogen Phosphorylase B"/>
    <property type="match status" value="1"/>
</dbReference>
<dbReference type="PANTHER" id="PTHR43025">
    <property type="entry name" value="MONOGALACTOSYLDIACYLGLYCEROL SYNTHASE"/>
    <property type="match status" value="1"/>
</dbReference>
<gene>
    <name evidence="5" type="ORF">C7B46_02100</name>
</gene>
<evidence type="ECO:0000259" key="4">
    <source>
        <dbReference type="Pfam" id="PF06925"/>
    </source>
</evidence>
<dbReference type="EMBL" id="PXYW01000003">
    <property type="protein sequence ID" value="PSR35224.1"/>
    <property type="molecule type" value="Genomic_DNA"/>
</dbReference>
<keyword evidence="2" id="KW-0328">Glycosyltransferase</keyword>
<comment type="similarity">
    <text evidence="1">Belongs to the glycosyltransferase 28 family.</text>
</comment>
<protein>
    <submittedName>
        <fullName evidence="5">Galactosyldiacylglycerol synthase</fullName>
    </submittedName>
</protein>
<organism evidence="5 6">
    <name type="scientific">Sulfobacillus benefaciens</name>
    <dbReference type="NCBI Taxonomy" id="453960"/>
    <lineage>
        <taxon>Bacteria</taxon>
        <taxon>Bacillati</taxon>
        <taxon>Bacillota</taxon>
        <taxon>Clostridia</taxon>
        <taxon>Eubacteriales</taxon>
        <taxon>Clostridiales Family XVII. Incertae Sedis</taxon>
        <taxon>Sulfobacillus</taxon>
    </lineage>
</organism>
<evidence type="ECO:0000256" key="2">
    <source>
        <dbReference type="ARBA" id="ARBA00022676"/>
    </source>
</evidence>